<accession>A0ABV2HKS8</accession>
<feature type="transmembrane region" description="Helical" evidence="2">
    <location>
        <begin position="21"/>
        <end position="44"/>
    </location>
</feature>
<evidence type="ECO:0000256" key="2">
    <source>
        <dbReference type="SAM" id="Phobius"/>
    </source>
</evidence>
<feature type="region of interest" description="Disordered" evidence="1">
    <location>
        <begin position="57"/>
        <end position="285"/>
    </location>
</feature>
<organism evidence="3 4">
    <name type="scientific">Mesorhizobium shonense</name>
    <dbReference type="NCBI Taxonomy" id="1209948"/>
    <lineage>
        <taxon>Bacteria</taxon>
        <taxon>Pseudomonadati</taxon>
        <taxon>Pseudomonadota</taxon>
        <taxon>Alphaproteobacteria</taxon>
        <taxon>Hyphomicrobiales</taxon>
        <taxon>Phyllobacteriaceae</taxon>
        <taxon>Mesorhizobium</taxon>
    </lineage>
</organism>
<feature type="compositionally biased region" description="Low complexity" evidence="1">
    <location>
        <begin position="164"/>
        <end position="177"/>
    </location>
</feature>
<feature type="compositionally biased region" description="Basic and acidic residues" evidence="1">
    <location>
        <begin position="123"/>
        <end position="152"/>
    </location>
</feature>
<reference evidence="3 4" key="1">
    <citation type="submission" date="2024-06" db="EMBL/GenBank/DDBJ databases">
        <title>Genomic Encyclopedia of Type Strains, Phase IV (KMG-IV): sequencing the most valuable type-strain genomes for metagenomic binning, comparative biology and taxonomic classification.</title>
        <authorList>
            <person name="Goeker M."/>
        </authorList>
    </citation>
    <scope>NUCLEOTIDE SEQUENCE [LARGE SCALE GENOMIC DNA]</scope>
    <source>
        <strain evidence="3 4">DSM 29846</strain>
    </source>
</reference>
<proteinExistence type="predicted"/>
<feature type="compositionally biased region" description="Pro residues" evidence="1">
    <location>
        <begin position="64"/>
        <end position="77"/>
    </location>
</feature>
<dbReference type="Pfam" id="PF06059">
    <property type="entry name" value="DUF930"/>
    <property type="match status" value="1"/>
</dbReference>
<keyword evidence="2" id="KW-0472">Membrane</keyword>
<dbReference type="InterPro" id="IPR009273">
    <property type="entry name" value="DUF930"/>
</dbReference>
<name>A0ABV2HKS8_9HYPH</name>
<keyword evidence="2" id="KW-0812">Transmembrane</keyword>
<feature type="compositionally biased region" description="Basic and acidic residues" evidence="1">
    <location>
        <begin position="80"/>
        <end position="105"/>
    </location>
</feature>
<evidence type="ECO:0008006" key="5">
    <source>
        <dbReference type="Google" id="ProtNLM"/>
    </source>
</evidence>
<dbReference type="Proteomes" id="UP001549036">
    <property type="component" value="Unassembled WGS sequence"/>
</dbReference>
<feature type="compositionally biased region" description="Polar residues" evidence="1">
    <location>
        <begin position="269"/>
        <end position="279"/>
    </location>
</feature>
<sequence length="407" mass="43589">MKPPPFRSTSIGMKAEIEERRWNLAWALPASLILHALIAAFLVYSLPRPAQQLDQEQPVNVALVPPPEQPKPKPPTTQPKEPKAERPPEPKTEKPPEQKVEKPPLPEKQPPKPIAVLKPVFRYGDKDTGPRKSLDGGGDRDDTPSPAKDNDSKPPAVPKPAENQSAAPADADQPADQSKADEKPVTAATDAKPTQNEEKQAAQDTDQQQADKQEAGAQTAEKQTTVAPTPSGAESDGKVELPAAVEKPKPKPVNTLKFRPAKGSKSRSRSAGTPGSTNAAVAGSPIYSGLPGVRKLYSQGATGDALATSSMSGVPRDQRVANLCGSVLNQELQDASYSPKWLPSIPLKVGNVLSPPEAAFSTTTTWYRLGFRCEVDADATRVLSFSFRVGAEIPPGEWARLRLPSLH</sequence>
<dbReference type="EMBL" id="JBEPLM010000001">
    <property type="protein sequence ID" value="MET3591181.1"/>
    <property type="molecule type" value="Genomic_DNA"/>
</dbReference>
<evidence type="ECO:0000313" key="4">
    <source>
        <dbReference type="Proteomes" id="UP001549036"/>
    </source>
</evidence>
<gene>
    <name evidence="3" type="ORF">ABID26_000560</name>
</gene>
<comment type="caution">
    <text evidence="3">The sequence shown here is derived from an EMBL/GenBank/DDBJ whole genome shotgun (WGS) entry which is preliminary data.</text>
</comment>
<evidence type="ECO:0000313" key="3">
    <source>
        <dbReference type="EMBL" id="MET3591181.1"/>
    </source>
</evidence>
<evidence type="ECO:0000256" key="1">
    <source>
        <dbReference type="SAM" id="MobiDB-lite"/>
    </source>
</evidence>
<keyword evidence="2" id="KW-1133">Transmembrane helix</keyword>
<keyword evidence="4" id="KW-1185">Reference proteome</keyword>
<feature type="compositionally biased region" description="Basic residues" evidence="1">
    <location>
        <begin position="259"/>
        <end position="268"/>
    </location>
</feature>
<protein>
    <recommendedName>
        <fullName evidence="5">DUF930 domain-containing protein</fullName>
    </recommendedName>
</protein>